<dbReference type="GO" id="GO:0016020">
    <property type="term" value="C:membrane"/>
    <property type="evidence" value="ECO:0007669"/>
    <property type="project" value="InterPro"/>
</dbReference>
<keyword evidence="2" id="KW-0547">Nucleotide-binding</keyword>
<dbReference type="Pfam" id="PF00005">
    <property type="entry name" value="ABC_tran"/>
    <property type="match status" value="1"/>
</dbReference>
<reference evidence="6" key="1">
    <citation type="submission" date="2016-10" db="EMBL/GenBank/DDBJ databases">
        <authorList>
            <person name="Varghese N."/>
        </authorList>
    </citation>
    <scope>NUCLEOTIDE SEQUENCE [LARGE SCALE GENOMIC DNA]</scope>
    <source>
        <strain evidence="6">DSM 12489</strain>
    </source>
</reference>
<name>A0A1H2VV25_9BACL</name>
<dbReference type="InterPro" id="IPR017871">
    <property type="entry name" value="ABC_transporter-like_CS"/>
</dbReference>
<dbReference type="CDD" id="cd03260">
    <property type="entry name" value="ABC_PstB_phosphate_transporter"/>
    <property type="match status" value="1"/>
</dbReference>
<evidence type="ECO:0000256" key="3">
    <source>
        <dbReference type="ARBA" id="ARBA00022840"/>
    </source>
</evidence>
<dbReference type="EMBL" id="FNOJ01000012">
    <property type="protein sequence ID" value="SDW72107.1"/>
    <property type="molecule type" value="Genomic_DNA"/>
</dbReference>
<dbReference type="InterPro" id="IPR005670">
    <property type="entry name" value="PstB-like"/>
</dbReference>
<dbReference type="Gene3D" id="3.40.50.300">
    <property type="entry name" value="P-loop containing nucleotide triphosphate hydrolases"/>
    <property type="match status" value="1"/>
</dbReference>
<dbReference type="InterPro" id="IPR003593">
    <property type="entry name" value="AAA+_ATPase"/>
</dbReference>
<accession>A0A1H2VV25</accession>
<evidence type="ECO:0000256" key="2">
    <source>
        <dbReference type="ARBA" id="ARBA00022741"/>
    </source>
</evidence>
<sequence length="242" mass="26617">MNEVAIHMADVGYQSGDKWLLQGVTATLARGRTAAVIGPSGAGKSTLLSLCNLLRTPTAGRIEVDGQDIRDWPVQRLRQKVGMVFQAATMFPGSVEDNVLFGLKLHNRPLTDAGRLLELVDLPRELLTKPASDLSGGQQQRVALARTLAMEPEVLLLDEVTSALDVHAKREVEETLLEIRSRLHTTMLWVTHDLRQARRVADDIWFLTAGRLVEDGPAERLLVEPATAELRSFLAQAEEGEA</sequence>
<evidence type="ECO:0000256" key="1">
    <source>
        <dbReference type="ARBA" id="ARBA00022448"/>
    </source>
</evidence>
<dbReference type="SUPFAM" id="SSF52540">
    <property type="entry name" value="P-loop containing nucleoside triphosphate hydrolases"/>
    <property type="match status" value="1"/>
</dbReference>
<dbReference type="PROSITE" id="PS00211">
    <property type="entry name" value="ABC_TRANSPORTER_1"/>
    <property type="match status" value="1"/>
</dbReference>
<evidence type="ECO:0000259" key="4">
    <source>
        <dbReference type="PROSITE" id="PS50893"/>
    </source>
</evidence>
<proteinExistence type="predicted"/>
<dbReference type="GO" id="GO:0005524">
    <property type="term" value="F:ATP binding"/>
    <property type="evidence" value="ECO:0007669"/>
    <property type="project" value="UniProtKB-KW"/>
</dbReference>
<dbReference type="Proteomes" id="UP000182589">
    <property type="component" value="Unassembled WGS sequence"/>
</dbReference>
<dbReference type="GO" id="GO:0005315">
    <property type="term" value="F:phosphate transmembrane transporter activity"/>
    <property type="evidence" value="ECO:0007669"/>
    <property type="project" value="InterPro"/>
</dbReference>
<dbReference type="AlphaFoldDB" id="A0A1H2VV25"/>
<protein>
    <submittedName>
        <fullName evidence="5">Putative ABC transport system ATP-binding protein</fullName>
    </submittedName>
</protein>
<organism evidence="5 6">
    <name type="scientific">Alicyclobacillus hesperidum</name>
    <dbReference type="NCBI Taxonomy" id="89784"/>
    <lineage>
        <taxon>Bacteria</taxon>
        <taxon>Bacillati</taxon>
        <taxon>Bacillota</taxon>
        <taxon>Bacilli</taxon>
        <taxon>Bacillales</taxon>
        <taxon>Alicyclobacillaceae</taxon>
        <taxon>Alicyclobacillus</taxon>
    </lineage>
</organism>
<dbReference type="SMART" id="SM00382">
    <property type="entry name" value="AAA"/>
    <property type="match status" value="1"/>
</dbReference>
<keyword evidence="3 5" id="KW-0067">ATP-binding</keyword>
<dbReference type="RefSeq" id="WP_244885173.1">
    <property type="nucleotide sequence ID" value="NZ_FNOJ01000012.1"/>
</dbReference>
<dbReference type="PANTHER" id="PTHR43423">
    <property type="entry name" value="ABC TRANSPORTER I FAMILY MEMBER 17"/>
    <property type="match status" value="1"/>
</dbReference>
<keyword evidence="6" id="KW-1185">Reference proteome</keyword>
<dbReference type="PANTHER" id="PTHR43423:SF1">
    <property type="entry name" value="ABC TRANSPORTER I FAMILY MEMBER 17"/>
    <property type="match status" value="1"/>
</dbReference>
<dbReference type="STRING" id="89784.SAMN04489725_11234"/>
<dbReference type="InterPro" id="IPR003439">
    <property type="entry name" value="ABC_transporter-like_ATP-bd"/>
</dbReference>
<dbReference type="PROSITE" id="PS50893">
    <property type="entry name" value="ABC_TRANSPORTER_2"/>
    <property type="match status" value="1"/>
</dbReference>
<keyword evidence="1" id="KW-0813">Transport</keyword>
<dbReference type="GO" id="GO:0016887">
    <property type="term" value="F:ATP hydrolysis activity"/>
    <property type="evidence" value="ECO:0007669"/>
    <property type="project" value="InterPro"/>
</dbReference>
<evidence type="ECO:0000313" key="5">
    <source>
        <dbReference type="EMBL" id="SDW72107.1"/>
    </source>
</evidence>
<gene>
    <name evidence="5" type="ORF">SAMN04489725_11234</name>
</gene>
<feature type="domain" description="ABC transporter" evidence="4">
    <location>
        <begin position="6"/>
        <end position="234"/>
    </location>
</feature>
<dbReference type="InterPro" id="IPR027417">
    <property type="entry name" value="P-loop_NTPase"/>
</dbReference>
<dbReference type="GO" id="GO:0035435">
    <property type="term" value="P:phosphate ion transmembrane transport"/>
    <property type="evidence" value="ECO:0007669"/>
    <property type="project" value="InterPro"/>
</dbReference>
<evidence type="ECO:0000313" key="6">
    <source>
        <dbReference type="Proteomes" id="UP000182589"/>
    </source>
</evidence>